<sequence>MPLKLNGYTAHVCSDGKELEAPGLQAEGENAVSCWIASESGKEFTVHWGDETATATLQVLISMDGRICERRAHEKTATGTTYGVEETPGQRRPYQFAPLVLTDDEGVASSKAALSEKLGVLEVVMRSVDRYVENEIYYSVGKVSRIGPAHEKSKKAGAHAVSFGDIKAAAPQKSLSTRGLKEEPVAIFEFRYRPLALLQANGIAPLPPKAARGKKRPLDAGEPAAAGPSKSKRPRPATSDEESSGSDDDDADRVTFLREQIVMLQDQLEREQAKKSKDVDKREASPIRLPDGDDDIIDLTVKREASPIMVPNGADDDIIDLT</sequence>
<dbReference type="STRING" id="139420.A0A371DW52"/>
<feature type="compositionally biased region" description="Acidic residues" evidence="1">
    <location>
        <begin position="239"/>
        <end position="251"/>
    </location>
</feature>
<organism evidence="3 4">
    <name type="scientific">Lentinus brumalis</name>
    <dbReference type="NCBI Taxonomy" id="2498619"/>
    <lineage>
        <taxon>Eukaryota</taxon>
        <taxon>Fungi</taxon>
        <taxon>Dikarya</taxon>
        <taxon>Basidiomycota</taxon>
        <taxon>Agaricomycotina</taxon>
        <taxon>Agaricomycetes</taxon>
        <taxon>Polyporales</taxon>
        <taxon>Polyporaceae</taxon>
        <taxon>Lentinus</taxon>
    </lineage>
</organism>
<keyword evidence="4" id="KW-1185">Reference proteome</keyword>
<dbReference type="Proteomes" id="UP000256964">
    <property type="component" value="Unassembled WGS sequence"/>
</dbReference>
<feature type="compositionally biased region" description="Basic and acidic residues" evidence="1">
    <location>
        <begin position="267"/>
        <end position="285"/>
    </location>
</feature>
<feature type="region of interest" description="Disordered" evidence="1">
    <location>
        <begin position="206"/>
        <end position="294"/>
    </location>
</feature>
<dbReference type="PANTHER" id="PTHR36223">
    <property type="entry name" value="BETA-LACTAMASE-TYPE TRANSPEPTIDASE FOLD DOMAIN CONTAINING PROTEIN"/>
    <property type="match status" value="1"/>
</dbReference>
<evidence type="ECO:0000313" key="3">
    <source>
        <dbReference type="EMBL" id="RDX56773.1"/>
    </source>
</evidence>
<dbReference type="PANTHER" id="PTHR36223:SF1">
    <property type="entry name" value="TRANSCRIPTION ELONGATION FACTOR EAF N-TERMINAL DOMAIN-CONTAINING PROTEIN"/>
    <property type="match status" value="1"/>
</dbReference>
<proteinExistence type="predicted"/>
<feature type="domain" description="DUF7918" evidence="2">
    <location>
        <begin position="11"/>
        <end position="205"/>
    </location>
</feature>
<dbReference type="OrthoDB" id="3364132at2759"/>
<dbReference type="EMBL" id="KZ857380">
    <property type="protein sequence ID" value="RDX56773.1"/>
    <property type="molecule type" value="Genomic_DNA"/>
</dbReference>
<reference evidence="3 4" key="1">
    <citation type="journal article" date="2018" name="Biotechnol. Biofuels">
        <title>Integrative visual omics of the white-rot fungus Polyporus brumalis exposes the biotechnological potential of its oxidative enzymes for delignifying raw plant biomass.</title>
        <authorList>
            <person name="Miyauchi S."/>
            <person name="Rancon A."/>
            <person name="Drula E."/>
            <person name="Hage H."/>
            <person name="Chaduli D."/>
            <person name="Favel A."/>
            <person name="Grisel S."/>
            <person name="Henrissat B."/>
            <person name="Herpoel-Gimbert I."/>
            <person name="Ruiz-Duenas F.J."/>
            <person name="Chevret D."/>
            <person name="Hainaut M."/>
            <person name="Lin J."/>
            <person name="Wang M."/>
            <person name="Pangilinan J."/>
            <person name="Lipzen A."/>
            <person name="Lesage-Meessen L."/>
            <person name="Navarro D."/>
            <person name="Riley R."/>
            <person name="Grigoriev I.V."/>
            <person name="Zhou S."/>
            <person name="Raouche S."/>
            <person name="Rosso M.N."/>
        </authorList>
    </citation>
    <scope>NUCLEOTIDE SEQUENCE [LARGE SCALE GENOMIC DNA]</scope>
    <source>
        <strain evidence="3 4">BRFM 1820</strain>
    </source>
</reference>
<evidence type="ECO:0000259" key="2">
    <source>
        <dbReference type="Pfam" id="PF25534"/>
    </source>
</evidence>
<gene>
    <name evidence="3" type="ORF">OH76DRAFT_1336735</name>
</gene>
<protein>
    <recommendedName>
        <fullName evidence="2">DUF7918 domain-containing protein</fullName>
    </recommendedName>
</protein>
<evidence type="ECO:0000256" key="1">
    <source>
        <dbReference type="SAM" id="MobiDB-lite"/>
    </source>
</evidence>
<dbReference type="InterPro" id="IPR057678">
    <property type="entry name" value="DUF7918"/>
</dbReference>
<evidence type="ECO:0000313" key="4">
    <source>
        <dbReference type="Proteomes" id="UP000256964"/>
    </source>
</evidence>
<dbReference type="Pfam" id="PF25534">
    <property type="entry name" value="DUF7918"/>
    <property type="match status" value="1"/>
</dbReference>
<name>A0A371DW52_9APHY</name>
<dbReference type="AlphaFoldDB" id="A0A371DW52"/>
<accession>A0A371DW52</accession>